<feature type="transmembrane region" description="Helical" evidence="1">
    <location>
        <begin position="325"/>
        <end position="344"/>
    </location>
</feature>
<keyword evidence="1" id="KW-0472">Membrane</keyword>
<reference evidence="2 3" key="1">
    <citation type="submission" date="2016-01" db="EMBL/GenBank/DDBJ databases">
        <title>The new phylogeny of the genus Mycobacterium.</title>
        <authorList>
            <person name="Tarcisio F."/>
            <person name="Conor M."/>
            <person name="Antonella G."/>
            <person name="Elisabetta G."/>
            <person name="Giulia F.S."/>
            <person name="Sara T."/>
            <person name="Anna F."/>
            <person name="Clotilde B."/>
            <person name="Roberto B."/>
            <person name="Veronica D.S."/>
            <person name="Fabio R."/>
            <person name="Monica P."/>
            <person name="Olivier J."/>
            <person name="Enrico T."/>
            <person name="Nicola S."/>
        </authorList>
    </citation>
    <scope>NUCLEOTIDE SEQUENCE [LARGE SCALE GENOMIC DNA]</scope>
    <source>
        <strain evidence="2 3">DSM 44572</strain>
    </source>
</reference>
<evidence type="ECO:0000256" key="1">
    <source>
        <dbReference type="SAM" id="Phobius"/>
    </source>
</evidence>
<feature type="transmembrane region" description="Helical" evidence="1">
    <location>
        <begin position="379"/>
        <end position="401"/>
    </location>
</feature>
<feature type="transmembrane region" description="Helical" evidence="1">
    <location>
        <begin position="140"/>
        <end position="161"/>
    </location>
</feature>
<gene>
    <name evidence="2" type="ORF">AWC19_17395</name>
</gene>
<evidence type="ECO:0000313" key="3">
    <source>
        <dbReference type="Proteomes" id="UP000193529"/>
    </source>
</evidence>
<feature type="transmembrane region" description="Helical" evidence="1">
    <location>
        <begin position="297"/>
        <end position="318"/>
    </location>
</feature>
<dbReference type="STRING" id="153971.AWC19_17395"/>
<comment type="caution">
    <text evidence="2">The sequence shown here is derived from an EMBL/GenBank/DDBJ whole genome shotgun (WGS) entry which is preliminary data.</text>
</comment>
<accession>A0A1X1Z7D4</accession>
<dbReference type="Proteomes" id="UP000193529">
    <property type="component" value="Unassembled WGS sequence"/>
</dbReference>
<feature type="transmembrane region" description="Helical" evidence="1">
    <location>
        <begin position="31"/>
        <end position="49"/>
    </location>
</feature>
<keyword evidence="3" id="KW-1185">Reference proteome</keyword>
<evidence type="ECO:0008006" key="4">
    <source>
        <dbReference type="Google" id="ProtNLM"/>
    </source>
</evidence>
<evidence type="ECO:0000313" key="2">
    <source>
        <dbReference type="EMBL" id="ORW19195.1"/>
    </source>
</evidence>
<feature type="transmembrane region" description="Helical" evidence="1">
    <location>
        <begin position="211"/>
        <end position="236"/>
    </location>
</feature>
<sequence length="545" mass="59860">MATVIWLVALPRLRADQGGQYGLLATPGGALLLAAVTLAVIAFAVSIAANRGFTAGFAVLLVILFERLTVTLIAPLPIYTYTYQHIGVIDYILKYRALPLPRVDLYNQWPGFFGLMSWFSSVAHVDPVDVAHWFTPLVDVLIAVVVASLGLALGFGLRVALTAAMFAQVVNWVGQDYFSPQAVALFMTIAMLVMLASSNEFPAAGYLSVPIFAALTATHQLTPVWVTGLCTALAIFRQVSPRWLPAAYAMIEIAYVIPRYPYIKHWAYFSNPLHNLTASGSLKVVGRPSDGRIFNQFVQRGLSASVWLLAAICFYLLWKRIGVQWALGLMTCSSVLVLGQSYGGECILRVFLYSLVGCSILLATFVADALSNYENGRQILTAIAASVLLITLTAAGLQSYFSWWSVVTVTQEELDASRRMLAENSHAKLVTMIAPQAGWPMRPSADYVRLALADKFYDNSLDDLNISLLNGPPKPEDFAALERDANSKQSPIYFALPHQLYAYDEYFGVFKPGTISGLIDLLSHRPGWVREIDDADILEFKYVGS</sequence>
<feature type="transmembrane region" description="Helical" evidence="1">
    <location>
        <begin position="56"/>
        <end position="78"/>
    </location>
</feature>
<organism evidence="2 3">
    <name type="scientific">Mycobacterium palustre</name>
    <dbReference type="NCBI Taxonomy" id="153971"/>
    <lineage>
        <taxon>Bacteria</taxon>
        <taxon>Bacillati</taxon>
        <taxon>Actinomycetota</taxon>
        <taxon>Actinomycetes</taxon>
        <taxon>Mycobacteriales</taxon>
        <taxon>Mycobacteriaceae</taxon>
        <taxon>Mycobacterium</taxon>
        <taxon>Mycobacterium simiae complex</taxon>
    </lineage>
</organism>
<dbReference type="AlphaFoldDB" id="A0A1X1Z7D4"/>
<feature type="transmembrane region" description="Helical" evidence="1">
    <location>
        <begin position="350"/>
        <end position="367"/>
    </location>
</feature>
<feature type="transmembrane region" description="Helical" evidence="1">
    <location>
        <begin position="182"/>
        <end position="199"/>
    </location>
</feature>
<feature type="transmembrane region" description="Helical" evidence="1">
    <location>
        <begin position="243"/>
        <end position="263"/>
    </location>
</feature>
<proteinExistence type="predicted"/>
<name>A0A1X1Z7D4_9MYCO</name>
<keyword evidence="1" id="KW-0812">Transmembrane</keyword>
<dbReference type="EMBL" id="LQPJ01000134">
    <property type="protein sequence ID" value="ORW19195.1"/>
    <property type="molecule type" value="Genomic_DNA"/>
</dbReference>
<protein>
    <recommendedName>
        <fullName evidence="4">Glycosyltransferase RgtA/B/C/D-like domain-containing protein</fullName>
    </recommendedName>
</protein>
<keyword evidence="1" id="KW-1133">Transmembrane helix</keyword>